<dbReference type="AlphaFoldDB" id="A0AAN1XT97"/>
<dbReference type="SUPFAM" id="SSF48208">
    <property type="entry name" value="Six-hairpin glycosidases"/>
    <property type="match status" value="1"/>
</dbReference>
<evidence type="ECO:0000313" key="2">
    <source>
        <dbReference type="EMBL" id="BDE05239.1"/>
    </source>
</evidence>
<dbReference type="Proteomes" id="UP001317532">
    <property type="component" value="Chromosome"/>
</dbReference>
<dbReference type="PANTHER" id="PTHR10412">
    <property type="entry name" value="MANNOSYL-OLIGOSACCHARIDE GLUCOSIDASE"/>
    <property type="match status" value="1"/>
</dbReference>
<evidence type="ECO:0000259" key="1">
    <source>
        <dbReference type="Pfam" id="PF22422"/>
    </source>
</evidence>
<dbReference type="KEGG" id="vab:WPS_05150"/>
<feature type="domain" description="Mannosylglycerate hydrolase MGH1-like glycoside hydrolase" evidence="1">
    <location>
        <begin position="703"/>
        <end position="872"/>
    </location>
</feature>
<accession>A0AAN1XT97</accession>
<protein>
    <submittedName>
        <fullName evidence="2">Glucosidase</fullName>
    </submittedName>
</protein>
<dbReference type="GO" id="GO:0004573">
    <property type="term" value="F:Glc3Man9GlcNAc2 oligosaccharide glucosidase activity"/>
    <property type="evidence" value="ECO:0007669"/>
    <property type="project" value="InterPro"/>
</dbReference>
<organism evidence="2 3">
    <name type="scientific">Vulcanimicrobium alpinum</name>
    <dbReference type="NCBI Taxonomy" id="3016050"/>
    <lineage>
        <taxon>Bacteria</taxon>
        <taxon>Bacillati</taxon>
        <taxon>Vulcanimicrobiota</taxon>
        <taxon>Vulcanimicrobiia</taxon>
        <taxon>Vulcanimicrobiales</taxon>
        <taxon>Vulcanimicrobiaceae</taxon>
        <taxon>Vulcanimicrobium</taxon>
    </lineage>
</organism>
<dbReference type="InterPro" id="IPR012341">
    <property type="entry name" value="6hp_glycosidase-like_sf"/>
</dbReference>
<dbReference type="PANTHER" id="PTHR10412:SF10">
    <property type="entry name" value="GLYCOSYL HYDROLASE FAMILY 63 C-TERMINAL DOMAIN-CONTAINING PROTEIN"/>
    <property type="match status" value="1"/>
</dbReference>
<dbReference type="EMBL" id="AP025523">
    <property type="protein sequence ID" value="BDE05239.1"/>
    <property type="molecule type" value="Genomic_DNA"/>
</dbReference>
<dbReference type="GO" id="GO:0009311">
    <property type="term" value="P:oligosaccharide metabolic process"/>
    <property type="evidence" value="ECO:0007669"/>
    <property type="project" value="InterPro"/>
</dbReference>
<evidence type="ECO:0000313" key="3">
    <source>
        <dbReference type="Proteomes" id="UP001317532"/>
    </source>
</evidence>
<feature type="domain" description="Mannosylglycerate hydrolase MGH1-like glycoside hydrolase" evidence="1">
    <location>
        <begin position="425"/>
        <end position="531"/>
    </location>
</feature>
<dbReference type="InterPro" id="IPR004888">
    <property type="entry name" value="Glycoside_hydrolase_63"/>
</dbReference>
<gene>
    <name evidence="2" type="ORF">WPS_05150</name>
</gene>
<sequence length="896" mass="101854">MTRNPERDRVRAEDARSAHWLRWGPYLADRQWGTVREDYSPGGTAWDEFPHDHARSRAYRWGEDGIGGISDNHQRLCLALALWNGNDPILKERLFGLAGPQGNHGEDVKEYYFYQDNVPSHAYMRMLYKYPQTAFPYQRLVEENARRGRTEPEFELIDTGAFAGGRYFDVTIEYAKASPDDVLMRITASNRGPDEARLDLLPTLWFRNTWSWTPGTVRPSLRRERRNDGVAAIAADHVMLGARWLYAESPDEVLFTENDTNRERLYGAPSESPYVKDGIDARVVHGDAGAVNPSQTGTKAAVRWTLTVPPFGSRTVRVRLCDREAFAQPFGAAFDALIAKRAAEADAFYAALTPYPLSDDARLVQRQAFAGMLWSKQWYHYVVRDWLGGDPAGPPPPPGRRDGRNHDWGHLFSDEILSMPDTWEYPWFAAWDLAFHVIPLALVDAGFAKRQLLQLTREWFMHPNGQLPAYEWAFDDVNPPVHAWAALRVYKIDAKMNSSKDIAFLERVFQKLLLNFTWWVNRKDRSGRGVFQGGFLGLDNIGVFDRSAPLPTGGHLDQSDGTSWMGVYALNMLAIALELAQHNRAYEDIASKFFEHFLRIAAAMNEMGDRGLWHPEDNFYYDVLHLPDERKIPLQVRSLVGLIPLLAIAVIEPETLEALPEFARRLDWFIENRPELRRAVACMETEGVGARRMLAIVGAGKGEHTEDRLRAILRTMLDEREFLGAHGVRAVSRRHADEPYVLDIGGTQHRVAYEPAESASGLFGGNSNWRGPVWFPINYLLIEALQQYHHYLGDEYRVECPTGSGEFRTLWDVANEISHRLIDIFTRDERGHRAVFGGNATFQHDPHWRDNVLFYEYFHGDNGAGIGASHQTGWTGLVAKLLQQCAEYCGAGTPVR</sequence>
<proteinExistence type="predicted"/>
<name>A0AAN1XT97_UNVUL</name>
<dbReference type="Gene3D" id="1.50.10.10">
    <property type="match status" value="1"/>
</dbReference>
<keyword evidence="3" id="KW-1185">Reference proteome</keyword>
<dbReference type="InterPro" id="IPR008928">
    <property type="entry name" value="6-hairpin_glycosidase_sf"/>
</dbReference>
<dbReference type="InterPro" id="IPR054491">
    <property type="entry name" value="MGH1-like_GH"/>
</dbReference>
<reference evidence="2 3" key="1">
    <citation type="journal article" date="2022" name="ISME Commun">
        <title>Vulcanimicrobium alpinus gen. nov. sp. nov., the first cultivated representative of the candidate phylum 'Eremiobacterota', is a metabolically versatile aerobic anoxygenic phototroph.</title>
        <authorList>
            <person name="Yabe S."/>
            <person name="Muto K."/>
            <person name="Abe K."/>
            <person name="Yokota A."/>
            <person name="Staudigel H."/>
            <person name="Tebo B.M."/>
        </authorList>
    </citation>
    <scope>NUCLEOTIDE SEQUENCE [LARGE SCALE GENOMIC DNA]</scope>
    <source>
        <strain evidence="2 3">WC8-2</strain>
    </source>
</reference>
<dbReference type="Pfam" id="PF22422">
    <property type="entry name" value="MGH1-like_GH"/>
    <property type="match status" value="2"/>
</dbReference>
<dbReference type="RefSeq" id="WP_317996298.1">
    <property type="nucleotide sequence ID" value="NZ_AP025523.1"/>
</dbReference>